<dbReference type="PROSITE" id="PS50878">
    <property type="entry name" value="RT_POL"/>
    <property type="match status" value="1"/>
</dbReference>
<dbReference type="GO" id="GO:0005634">
    <property type="term" value="C:nucleus"/>
    <property type="evidence" value="ECO:0007669"/>
    <property type="project" value="UniProtKB-ARBA"/>
</dbReference>
<dbReference type="EMBL" id="DQ444466">
    <property type="protein sequence ID" value="ABE26649.1"/>
    <property type="molecule type" value="Genomic_DNA"/>
</dbReference>
<dbReference type="InterPro" id="IPR001969">
    <property type="entry name" value="Aspartic_peptidase_AS"/>
</dbReference>
<dbReference type="CDD" id="cd00303">
    <property type="entry name" value="retropepsin_like"/>
    <property type="match status" value="1"/>
</dbReference>
<evidence type="ECO:0000259" key="10">
    <source>
        <dbReference type="PROSITE" id="PS50878"/>
    </source>
</evidence>
<reference evidence="12" key="1">
    <citation type="journal article" date="2006" name="Int. J. Parasitol.">
        <title>The varying microsporidian genome: existence of long-terminal repeat retrotransposon in domesticated silkworm parasite Nosema bombycis.</title>
        <authorList>
            <person name="Xu J."/>
            <person name="Pan G."/>
            <person name="Fang L."/>
            <person name="Li J."/>
            <person name="Tian X."/>
            <person name="Li T."/>
            <person name="Zhou Z."/>
            <person name="Xiang Z."/>
        </authorList>
    </citation>
    <scope>NUCLEOTIDE SEQUENCE</scope>
</reference>
<feature type="domain" description="Integrase catalytic" evidence="11">
    <location>
        <begin position="945"/>
        <end position="1110"/>
    </location>
</feature>
<dbReference type="Gene3D" id="3.10.10.10">
    <property type="entry name" value="HIV Type 1 Reverse Transcriptase, subunit A, domain 1"/>
    <property type="match status" value="1"/>
</dbReference>
<dbReference type="InterPro" id="IPR043128">
    <property type="entry name" value="Rev_trsase/Diguanyl_cyclase"/>
</dbReference>
<dbReference type="PROSITE" id="PS50994">
    <property type="entry name" value="INTEGRASE"/>
    <property type="match status" value="1"/>
</dbReference>
<evidence type="ECO:0000256" key="2">
    <source>
        <dbReference type="ARBA" id="ARBA00022679"/>
    </source>
</evidence>
<evidence type="ECO:0000313" key="12">
    <source>
        <dbReference type="EMBL" id="ABE26649.1"/>
    </source>
</evidence>
<dbReference type="GO" id="GO:0015074">
    <property type="term" value="P:DNA integration"/>
    <property type="evidence" value="ECO:0007669"/>
    <property type="project" value="InterPro"/>
</dbReference>
<organism evidence="12">
    <name type="scientific">Nosema bombycis</name>
    <name type="common">Microsporidian parasite</name>
    <name type="synonym">Pebrine of silkworm</name>
    <dbReference type="NCBI Taxonomy" id="27978"/>
    <lineage>
        <taxon>Eukaryota</taxon>
        <taxon>Fungi</taxon>
        <taxon>Fungi incertae sedis</taxon>
        <taxon>Microsporidia</taxon>
        <taxon>Nosematidae</taxon>
        <taxon>Nosema</taxon>
    </lineage>
</organism>
<feature type="region of interest" description="Disordered" evidence="9">
    <location>
        <begin position="1"/>
        <end position="28"/>
    </location>
</feature>
<keyword evidence="2" id="KW-0808">Transferase</keyword>
<evidence type="ECO:0000256" key="7">
    <source>
        <dbReference type="ARBA" id="ARBA00022801"/>
    </source>
</evidence>
<dbReference type="GO" id="GO:0004519">
    <property type="term" value="F:endonuclease activity"/>
    <property type="evidence" value="ECO:0007669"/>
    <property type="project" value="UniProtKB-KW"/>
</dbReference>
<dbReference type="InterPro" id="IPR036397">
    <property type="entry name" value="RNaseH_sf"/>
</dbReference>
<keyword evidence="6" id="KW-0255">Endonuclease</keyword>
<keyword evidence="7" id="KW-0378">Hydrolase</keyword>
<name>Q15F66_NOSBO</name>
<dbReference type="SUPFAM" id="SSF50630">
    <property type="entry name" value="Acid proteases"/>
    <property type="match status" value="1"/>
</dbReference>
<evidence type="ECO:0000256" key="3">
    <source>
        <dbReference type="ARBA" id="ARBA00022695"/>
    </source>
</evidence>
<dbReference type="GO" id="GO:0006508">
    <property type="term" value="P:proteolysis"/>
    <property type="evidence" value="ECO:0007669"/>
    <property type="project" value="InterPro"/>
</dbReference>
<protein>
    <recommendedName>
        <fullName evidence="1">RNA-directed DNA polymerase</fullName>
        <ecNumber evidence="1">2.7.7.49</ecNumber>
    </recommendedName>
</protein>
<keyword evidence="5" id="KW-0064">Aspartyl protease</keyword>
<keyword evidence="5" id="KW-0645">Protease</keyword>
<dbReference type="Pfam" id="PF00665">
    <property type="entry name" value="rve"/>
    <property type="match status" value="1"/>
</dbReference>
<evidence type="ECO:0000259" key="11">
    <source>
        <dbReference type="PROSITE" id="PS50994"/>
    </source>
</evidence>
<feature type="domain" description="Reverse transcriptase" evidence="10">
    <location>
        <begin position="489"/>
        <end position="668"/>
    </location>
</feature>
<sequence>MTKSNKLTNKSTSSNSVPANVNIGDSGNGPMKDDKFTRLIETMSFSNTSIQSFEGTEGIDVRSWLEQFVYLEDDWSGEKLLAFVKQFLTGKAKKWMNAMEDIEFHDFSSFKESIIKEFDEEEDANRNEIKEFYKILLNGPQKGEFPEFILDLIIQNKKANIEFEVIRKDIEELFPLIVRDKVSLAEDWSEIRSIIKRHPSLFKQNKAQNSKKMTPQEKDTQKSLSKNNNSKKPKCDHCGGSHPSSRCYKWLNSQKKTQSDQGTTTKVQEDKEEKTVKTIKGNKNDLVYVVGFLNKRKVNVLLDTGASHSFVDKSLIDSSELEGMKREQVVTANGKCFTFGEVESDLLIEGKVYNVSLQIMCPLSEDVILGRDFLSHNKVHIDFNSCKVICNGESWSSMTRLKDCNCLDLKKLRSELPDQLVDHRECDTSIELVKDYFKRLGEKGENLKNAFGIEHKITLKPDVSIANVRVYHMNVKKKEFLKQECLDLARVGILEESMSRWNAPTILVPKRTGGFRLALDYRQLNDRTIKEVCQPPTIEECLNSLSGARWFSQLDLERGYYQVPMAKESKELTAFMTPIGKFQFRKMPFGLTNAPATFQCLMYKVFRDLINTKVCVYMDDITIYSRTEEEHHRDLAEVLQVLLDNGLKLGKEKSVFCTQRVDLLGFSVKNGKVFPDEKRLGPFQDKLRISTIKQLHSFVGSLGYFRNFIPDYSKKTFELNKVINRKKKLEEVDVDGIVENLRVELINSAFLGLPDMNIPFIIESDASDYCIGAVLKQKIEGKEVCIRFCSRNLISAEINYPTLEKEALAVIYAIKTFQNYLHLKFTVRTDHKSLIWLYKVKNPQGRIARWLMFLAGMDFTIEYKEGQSNVVADCLSRIQVFKLSKEDDIKEAVLEAHSVTGHSGVNNTFNFLKIHREELKITKEQVKDLVKVCEVCLKFKRNRAFKQFPTKLDGSFVEIGIDCIGPLPKSSSGNRFIVLATDYFTKWVEGKALKRKSAEEIARFLVEEVFSRHGPVKVIRSDQGLEFTNKLVNSVAELWGSRFRHSSPYHPQSNGLAERTNRTVVEKMSKAMTEYSQNWDKVLPYVLMQYRVSIIERFNASPFMLLYGRTPQIPSTLLSLPSDFDLYFVDPIEYVREKLSRMKERDELVEDVSKKEEERVLKKNLGRADPEDLEIGDLVLLKKHDSLKRKFESPYEDEQYEVVMKKGQGAYQIRNCDGGRTFNINRKDLVKVTETEKVLLYLIKERMLPSAETVPSDMAQSGFTDLKHNL</sequence>
<evidence type="ECO:0000256" key="5">
    <source>
        <dbReference type="ARBA" id="ARBA00022750"/>
    </source>
</evidence>
<dbReference type="AlphaFoldDB" id="Q15F66"/>
<dbReference type="FunFam" id="3.10.20.370:FF:000001">
    <property type="entry name" value="Retrovirus-related Pol polyprotein from transposon 17.6-like protein"/>
    <property type="match status" value="1"/>
</dbReference>
<feature type="compositionally biased region" description="Low complexity" evidence="9">
    <location>
        <begin position="1"/>
        <end position="16"/>
    </location>
</feature>
<evidence type="ECO:0000256" key="1">
    <source>
        <dbReference type="ARBA" id="ARBA00012493"/>
    </source>
</evidence>
<dbReference type="GO" id="GO:0003676">
    <property type="term" value="F:nucleic acid binding"/>
    <property type="evidence" value="ECO:0007669"/>
    <property type="project" value="InterPro"/>
</dbReference>
<evidence type="ECO:0000256" key="8">
    <source>
        <dbReference type="ARBA" id="ARBA00022918"/>
    </source>
</evidence>
<dbReference type="InterPro" id="IPR043502">
    <property type="entry name" value="DNA/RNA_pol_sf"/>
</dbReference>
<dbReference type="InterPro" id="IPR000477">
    <property type="entry name" value="RT_dom"/>
</dbReference>
<dbReference type="PANTHER" id="PTHR37984:SF5">
    <property type="entry name" value="PROTEIN NYNRIN-LIKE"/>
    <property type="match status" value="1"/>
</dbReference>
<dbReference type="EC" id="2.7.7.49" evidence="1"/>
<dbReference type="Pfam" id="PF17917">
    <property type="entry name" value="RT_RNaseH"/>
    <property type="match status" value="1"/>
</dbReference>
<dbReference type="InterPro" id="IPR041373">
    <property type="entry name" value="RT_RNaseH"/>
</dbReference>
<feature type="region of interest" description="Disordered" evidence="9">
    <location>
        <begin position="202"/>
        <end position="242"/>
    </location>
</feature>
<dbReference type="InterPro" id="IPR050951">
    <property type="entry name" value="Retrovirus_Pol_polyprotein"/>
</dbReference>
<evidence type="ECO:0000256" key="9">
    <source>
        <dbReference type="SAM" id="MobiDB-lite"/>
    </source>
</evidence>
<dbReference type="InterPro" id="IPR001584">
    <property type="entry name" value="Integrase_cat-core"/>
</dbReference>
<evidence type="ECO:0000256" key="6">
    <source>
        <dbReference type="ARBA" id="ARBA00022759"/>
    </source>
</evidence>
<dbReference type="CDD" id="cd09274">
    <property type="entry name" value="RNase_HI_RT_Ty3"/>
    <property type="match status" value="1"/>
</dbReference>
<dbReference type="GO" id="GO:0004190">
    <property type="term" value="F:aspartic-type endopeptidase activity"/>
    <property type="evidence" value="ECO:0007669"/>
    <property type="project" value="UniProtKB-KW"/>
</dbReference>
<dbReference type="Gene3D" id="3.30.420.10">
    <property type="entry name" value="Ribonuclease H-like superfamily/Ribonuclease H"/>
    <property type="match status" value="1"/>
</dbReference>
<dbReference type="Gene3D" id="2.40.70.10">
    <property type="entry name" value="Acid Proteases"/>
    <property type="match status" value="1"/>
</dbReference>
<dbReference type="Gene3D" id="3.10.20.370">
    <property type="match status" value="1"/>
</dbReference>
<keyword evidence="8" id="KW-0695">RNA-directed DNA polymerase</keyword>
<dbReference type="SUPFAM" id="SSF53098">
    <property type="entry name" value="Ribonuclease H-like"/>
    <property type="match status" value="1"/>
</dbReference>
<dbReference type="Pfam" id="PF00078">
    <property type="entry name" value="RVT_1"/>
    <property type="match status" value="1"/>
</dbReference>
<accession>Q15F66</accession>
<evidence type="ECO:0000256" key="4">
    <source>
        <dbReference type="ARBA" id="ARBA00022722"/>
    </source>
</evidence>
<dbReference type="Pfam" id="PF13975">
    <property type="entry name" value="gag-asp_proteas"/>
    <property type="match status" value="1"/>
</dbReference>
<keyword evidence="4" id="KW-0540">Nuclease</keyword>
<dbReference type="InterPro" id="IPR021109">
    <property type="entry name" value="Peptidase_aspartic_dom_sf"/>
</dbReference>
<dbReference type="CDD" id="cd01647">
    <property type="entry name" value="RT_LTR"/>
    <property type="match status" value="1"/>
</dbReference>
<dbReference type="GO" id="GO:0003964">
    <property type="term" value="F:RNA-directed DNA polymerase activity"/>
    <property type="evidence" value="ECO:0007669"/>
    <property type="project" value="UniProtKB-KW"/>
</dbReference>
<proteinExistence type="predicted"/>
<dbReference type="PROSITE" id="PS00141">
    <property type="entry name" value="ASP_PROTEASE"/>
    <property type="match status" value="1"/>
</dbReference>
<feature type="compositionally biased region" description="Polar residues" evidence="9">
    <location>
        <begin position="202"/>
        <end position="213"/>
    </location>
</feature>
<keyword evidence="3" id="KW-0548">Nucleotidyltransferase</keyword>
<dbReference type="InterPro" id="IPR012337">
    <property type="entry name" value="RNaseH-like_sf"/>
</dbReference>
<dbReference type="PANTHER" id="PTHR37984">
    <property type="entry name" value="PROTEIN CBG26694"/>
    <property type="match status" value="1"/>
</dbReference>
<dbReference type="SUPFAM" id="SSF56672">
    <property type="entry name" value="DNA/RNA polymerases"/>
    <property type="match status" value="1"/>
</dbReference>
<dbReference type="Gene3D" id="3.30.70.270">
    <property type="match status" value="2"/>
</dbReference>